<sequence length="48" mass="5892">MAVRMQPERRRNDCFYSLYGCKSNQCEKKKIFITPHKYYSVTMVTLYY</sequence>
<comment type="caution">
    <text evidence="1">The sequence shown here is derived from an EMBL/GenBank/DDBJ whole genome shotgun (WGS) entry which is preliminary data.</text>
</comment>
<organism evidence="1 2">
    <name type="scientific">Staurois parvus</name>
    <dbReference type="NCBI Taxonomy" id="386267"/>
    <lineage>
        <taxon>Eukaryota</taxon>
        <taxon>Metazoa</taxon>
        <taxon>Chordata</taxon>
        <taxon>Craniata</taxon>
        <taxon>Vertebrata</taxon>
        <taxon>Euteleostomi</taxon>
        <taxon>Amphibia</taxon>
        <taxon>Batrachia</taxon>
        <taxon>Anura</taxon>
        <taxon>Neobatrachia</taxon>
        <taxon>Ranoidea</taxon>
        <taxon>Ranidae</taxon>
        <taxon>Staurois</taxon>
    </lineage>
</organism>
<keyword evidence="2" id="KW-1185">Reference proteome</keyword>
<dbReference type="EMBL" id="CATNWA010003965">
    <property type="protein sequence ID" value="CAI9546751.1"/>
    <property type="molecule type" value="Genomic_DNA"/>
</dbReference>
<proteinExistence type="predicted"/>
<evidence type="ECO:0000313" key="1">
    <source>
        <dbReference type="EMBL" id="CAI9546751.1"/>
    </source>
</evidence>
<protein>
    <submittedName>
        <fullName evidence="1">Uncharacterized protein</fullName>
    </submittedName>
</protein>
<accession>A0ABN9BH99</accession>
<evidence type="ECO:0000313" key="2">
    <source>
        <dbReference type="Proteomes" id="UP001162483"/>
    </source>
</evidence>
<name>A0ABN9BH99_9NEOB</name>
<dbReference type="Proteomes" id="UP001162483">
    <property type="component" value="Unassembled WGS sequence"/>
</dbReference>
<reference evidence="1" key="1">
    <citation type="submission" date="2023-05" db="EMBL/GenBank/DDBJ databases">
        <authorList>
            <person name="Stuckert A."/>
        </authorList>
    </citation>
    <scope>NUCLEOTIDE SEQUENCE</scope>
</reference>
<gene>
    <name evidence="1" type="ORF">SPARVUS_LOCUS2874438</name>
</gene>